<dbReference type="InterPro" id="IPR002083">
    <property type="entry name" value="MATH/TRAF_dom"/>
</dbReference>
<dbReference type="Pfam" id="PF22486">
    <property type="entry name" value="MATH_2"/>
    <property type="match status" value="1"/>
</dbReference>
<dbReference type="SUPFAM" id="SSF49599">
    <property type="entry name" value="TRAF domain-like"/>
    <property type="match status" value="2"/>
</dbReference>
<organism evidence="2 3">
    <name type="scientific">Cardiocondyla obscurior</name>
    <dbReference type="NCBI Taxonomy" id="286306"/>
    <lineage>
        <taxon>Eukaryota</taxon>
        <taxon>Metazoa</taxon>
        <taxon>Ecdysozoa</taxon>
        <taxon>Arthropoda</taxon>
        <taxon>Hexapoda</taxon>
        <taxon>Insecta</taxon>
        <taxon>Pterygota</taxon>
        <taxon>Neoptera</taxon>
        <taxon>Endopterygota</taxon>
        <taxon>Hymenoptera</taxon>
        <taxon>Apocrita</taxon>
        <taxon>Aculeata</taxon>
        <taxon>Formicoidea</taxon>
        <taxon>Formicidae</taxon>
        <taxon>Myrmicinae</taxon>
        <taxon>Cardiocondyla</taxon>
    </lineage>
</organism>
<keyword evidence="3" id="KW-1185">Reference proteome</keyword>
<dbReference type="AlphaFoldDB" id="A0AAW2FZM4"/>
<accession>A0AAW2FZM4</accession>
<comment type="caution">
    <text evidence="2">The sequence shown here is derived from an EMBL/GenBank/DDBJ whole genome shotgun (WGS) entry which is preliminary data.</text>
</comment>
<dbReference type="Proteomes" id="UP001430953">
    <property type="component" value="Unassembled WGS sequence"/>
</dbReference>
<evidence type="ECO:0000259" key="1">
    <source>
        <dbReference type="PROSITE" id="PS50144"/>
    </source>
</evidence>
<dbReference type="InterPro" id="IPR013083">
    <property type="entry name" value="Znf_RING/FYVE/PHD"/>
</dbReference>
<feature type="domain" description="MATH" evidence="1">
    <location>
        <begin position="314"/>
        <end position="455"/>
    </location>
</feature>
<name>A0AAW2FZM4_9HYME</name>
<dbReference type="PANTHER" id="PTHR10131">
    <property type="entry name" value="TNF RECEPTOR ASSOCIATED FACTOR"/>
    <property type="match status" value="1"/>
</dbReference>
<gene>
    <name evidence="2" type="ORF">PUN28_008398</name>
</gene>
<evidence type="ECO:0000313" key="3">
    <source>
        <dbReference type="Proteomes" id="UP001430953"/>
    </source>
</evidence>
<protein>
    <recommendedName>
        <fullName evidence="1">MATH domain-containing protein</fullName>
    </recommendedName>
</protein>
<dbReference type="Gene3D" id="2.60.210.10">
    <property type="entry name" value="Apoptosis, Tumor Necrosis Factor Receptor Associated Protein 2, Chain A"/>
    <property type="match status" value="1"/>
</dbReference>
<dbReference type="EMBL" id="JADYXP020000007">
    <property type="protein sequence ID" value="KAL0120695.1"/>
    <property type="molecule type" value="Genomic_DNA"/>
</dbReference>
<dbReference type="InterPro" id="IPR008974">
    <property type="entry name" value="TRAF-like"/>
</dbReference>
<reference evidence="2 3" key="1">
    <citation type="submission" date="2023-03" db="EMBL/GenBank/DDBJ databases">
        <title>High recombination rates correlate with genetic variation in Cardiocondyla obscurior ants.</title>
        <authorList>
            <person name="Errbii M."/>
        </authorList>
    </citation>
    <scope>NUCLEOTIDE SEQUENCE [LARGE SCALE GENOMIC DNA]</scope>
    <source>
        <strain evidence="2">Alpha-2009</strain>
        <tissue evidence="2">Whole body</tissue>
    </source>
</reference>
<proteinExistence type="predicted"/>
<sequence length="469" mass="54365">MSNNVHSVVRRSVPCYFCNEFLEEKYLTEHITHCAAVLEECPNKCGVYIPRRNLEIHEKMCNKRTSLKVSQIKDIQDSVWKEKVFSILTLLRLAIDQGEKERIRLQDDLSRNLSLLHSQQESLATLRLNIEEIVGESRNNHAALCRRLNSLEMITDDMQHCTTLNLRQISEQLKLLEGELSDDQSKNVCAPNDFFQELKVLKTFVAKESIRASDVWQEHSQHVNDLKLELEMRCKDTNELIFKHDTLAEKINSLTGEIQSCADSAAKRKSEIKGLKFQMKENLKYLEELITESCRPEPSLSSCSCENMEIASTNGRIIWRIDRYKEKMNEAKESDSIFYSPIFYNKEYGYTLRMELFLNGKGQWKDRHVIGCLRVESGKWDPLLDWPCVLRAVVLLRDQDNPANDVRKIVKTIARDRDNSNPDKESGLYMFIPYTTLSRYPGYTKNNVMFLDIQVKDIKTSASTMSLAL</sequence>
<dbReference type="Gene3D" id="3.30.40.10">
    <property type="entry name" value="Zinc/RING finger domain, C3HC4 (zinc finger)"/>
    <property type="match status" value="1"/>
</dbReference>
<evidence type="ECO:0000313" key="2">
    <source>
        <dbReference type="EMBL" id="KAL0120695.1"/>
    </source>
</evidence>
<dbReference type="PANTHER" id="PTHR10131:SF138">
    <property type="entry name" value="RE66324P"/>
    <property type="match status" value="1"/>
</dbReference>
<dbReference type="PROSITE" id="PS50144">
    <property type="entry name" value="MATH"/>
    <property type="match status" value="1"/>
</dbReference>